<gene>
    <name evidence="1" type="ORF">ENS06_11315</name>
</gene>
<comment type="caution">
    <text evidence="1">The sequence shown here is derived from an EMBL/GenBank/DDBJ whole genome shotgun (WGS) entry which is preliminary data.</text>
</comment>
<sequence length="96" mass="10168">MLTGFSSASAWAHKVNVFAYAEGGTVFVESYFPDGSPVVQGAVTVTDPKGAKIFEGKTDTQGRAQFPVPSEKTDLTIEVNASMGHRAVATLKKSDM</sequence>
<reference evidence="1" key="1">
    <citation type="journal article" date="2020" name="mSystems">
        <title>Genome- and Community-Level Interaction Insights into Carbon Utilization and Element Cycling Functions of Hydrothermarchaeota in Hydrothermal Sediment.</title>
        <authorList>
            <person name="Zhou Z."/>
            <person name="Liu Y."/>
            <person name="Xu W."/>
            <person name="Pan J."/>
            <person name="Luo Z.H."/>
            <person name="Li M."/>
        </authorList>
    </citation>
    <scope>NUCLEOTIDE SEQUENCE [LARGE SCALE GENOMIC DNA]</scope>
    <source>
        <strain evidence="1">SpSt-456</strain>
    </source>
</reference>
<dbReference type="EMBL" id="DSTK01000034">
    <property type="protein sequence ID" value="HFK97893.1"/>
    <property type="molecule type" value="Genomic_DNA"/>
</dbReference>
<keyword evidence="1" id="KW-0645">Protease</keyword>
<dbReference type="GO" id="GO:0004180">
    <property type="term" value="F:carboxypeptidase activity"/>
    <property type="evidence" value="ECO:0007669"/>
    <property type="project" value="UniProtKB-KW"/>
</dbReference>
<dbReference type="AlphaFoldDB" id="A0A832A3I9"/>
<organism evidence="1">
    <name type="scientific">Desulfacinum infernum</name>
    <dbReference type="NCBI Taxonomy" id="35837"/>
    <lineage>
        <taxon>Bacteria</taxon>
        <taxon>Pseudomonadati</taxon>
        <taxon>Thermodesulfobacteriota</taxon>
        <taxon>Syntrophobacteria</taxon>
        <taxon>Syntrophobacterales</taxon>
        <taxon>Syntrophobacteraceae</taxon>
        <taxon>Desulfacinum</taxon>
    </lineage>
</organism>
<keyword evidence="1" id="KW-0378">Hydrolase</keyword>
<protein>
    <submittedName>
        <fullName evidence="1">Carboxypeptidase regulatory-like domain-containing protein</fullName>
    </submittedName>
</protein>
<name>A0A832A3I9_9BACT</name>
<keyword evidence="1" id="KW-0121">Carboxypeptidase</keyword>
<evidence type="ECO:0000313" key="1">
    <source>
        <dbReference type="EMBL" id="HFK97893.1"/>
    </source>
</evidence>
<accession>A0A832A3I9</accession>
<proteinExistence type="predicted"/>